<name>A0A381TZP7_9ZZZZ</name>
<protein>
    <submittedName>
        <fullName evidence="7">Uncharacterized protein</fullName>
    </submittedName>
</protein>
<dbReference type="EMBL" id="UINC01005374">
    <property type="protein sequence ID" value="SVA20928.1"/>
    <property type="molecule type" value="Genomic_DNA"/>
</dbReference>
<keyword evidence="5 6" id="KW-0472">Membrane</keyword>
<feature type="transmembrane region" description="Helical" evidence="6">
    <location>
        <begin position="176"/>
        <end position="195"/>
    </location>
</feature>
<dbReference type="InterPro" id="IPR022791">
    <property type="entry name" value="L-PG_synthase/AglD"/>
</dbReference>
<dbReference type="PANTHER" id="PTHR39087:SF2">
    <property type="entry name" value="UPF0104 MEMBRANE PROTEIN MJ1595"/>
    <property type="match status" value="1"/>
</dbReference>
<feature type="transmembrane region" description="Helical" evidence="6">
    <location>
        <begin position="64"/>
        <end position="83"/>
    </location>
</feature>
<feature type="transmembrane region" description="Helical" evidence="6">
    <location>
        <begin position="34"/>
        <end position="52"/>
    </location>
</feature>
<feature type="transmembrane region" description="Helical" evidence="6">
    <location>
        <begin position="207"/>
        <end position="227"/>
    </location>
</feature>
<dbReference type="AlphaFoldDB" id="A0A381TZP7"/>
<feature type="transmembrane region" description="Helical" evidence="6">
    <location>
        <begin position="103"/>
        <end position="130"/>
    </location>
</feature>
<feature type="transmembrane region" description="Helical" evidence="6">
    <location>
        <begin position="142"/>
        <end position="164"/>
    </location>
</feature>
<dbReference type="NCBIfam" id="TIGR00374">
    <property type="entry name" value="flippase-like domain"/>
    <property type="match status" value="1"/>
</dbReference>
<evidence type="ECO:0000256" key="4">
    <source>
        <dbReference type="ARBA" id="ARBA00022989"/>
    </source>
</evidence>
<accession>A0A381TZP7</accession>
<keyword evidence="3 6" id="KW-0812">Transmembrane</keyword>
<evidence type="ECO:0000313" key="7">
    <source>
        <dbReference type="EMBL" id="SVA20928.1"/>
    </source>
</evidence>
<evidence type="ECO:0000256" key="3">
    <source>
        <dbReference type="ARBA" id="ARBA00022692"/>
    </source>
</evidence>
<keyword evidence="4 6" id="KW-1133">Transmembrane helix</keyword>
<dbReference type="PANTHER" id="PTHR39087">
    <property type="entry name" value="UPF0104 MEMBRANE PROTEIN MJ1595"/>
    <property type="match status" value="1"/>
</dbReference>
<evidence type="ECO:0000256" key="6">
    <source>
        <dbReference type="SAM" id="Phobius"/>
    </source>
</evidence>
<sequence>MILSAVISFAGLYFAFHGENFQELIQQFRQVQWLPFWISVFLLLFSCLVRALRWQYILNPVAHIAIHPLFGSVMIGYFGNNILPFRMGEFLRAYSISSQSSILVSQAFGTVILERIMDLAAVLFIFLMVAPWYPFEHKSLELGIMIFTGITILIIIAILIIYYFRVLGRIKSWAIFQTRLGAFLFNLVENIFYGLTLLSKTRHTSRIICTSIFIWMLYYFSTYLVLTSCRIDIGFIGAIIVLLIASFIISIPALPGMAGTYDAGIKYGLIAVYAITSEKALAYALISHAGMYFPYLLVGGVYFILGSIHLKDIKNQSIEV</sequence>
<feature type="transmembrane region" description="Helical" evidence="6">
    <location>
        <begin position="233"/>
        <end position="255"/>
    </location>
</feature>
<dbReference type="GO" id="GO:0005886">
    <property type="term" value="C:plasma membrane"/>
    <property type="evidence" value="ECO:0007669"/>
    <property type="project" value="UniProtKB-SubCell"/>
</dbReference>
<feature type="transmembrane region" description="Helical" evidence="6">
    <location>
        <begin position="292"/>
        <end position="310"/>
    </location>
</feature>
<evidence type="ECO:0000256" key="5">
    <source>
        <dbReference type="ARBA" id="ARBA00023136"/>
    </source>
</evidence>
<dbReference type="Pfam" id="PF03706">
    <property type="entry name" value="LPG_synthase_TM"/>
    <property type="match status" value="1"/>
</dbReference>
<reference evidence="7" key="1">
    <citation type="submission" date="2018-05" db="EMBL/GenBank/DDBJ databases">
        <authorList>
            <person name="Lanie J.A."/>
            <person name="Ng W.-L."/>
            <person name="Kazmierczak K.M."/>
            <person name="Andrzejewski T.M."/>
            <person name="Davidsen T.M."/>
            <person name="Wayne K.J."/>
            <person name="Tettelin H."/>
            <person name="Glass J.I."/>
            <person name="Rusch D."/>
            <person name="Podicherti R."/>
            <person name="Tsui H.-C.T."/>
            <person name="Winkler M.E."/>
        </authorList>
    </citation>
    <scope>NUCLEOTIDE SEQUENCE</scope>
</reference>
<comment type="subcellular location">
    <subcellularLocation>
        <location evidence="1">Cell membrane</location>
        <topology evidence="1">Multi-pass membrane protein</topology>
    </subcellularLocation>
</comment>
<keyword evidence="2" id="KW-1003">Cell membrane</keyword>
<gene>
    <name evidence="7" type="ORF">METZ01_LOCUS73782</name>
</gene>
<organism evidence="7">
    <name type="scientific">marine metagenome</name>
    <dbReference type="NCBI Taxonomy" id="408172"/>
    <lineage>
        <taxon>unclassified sequences</taxon>
        <taxon>metagenomes</taxon>
        <taxon>ecological metagenomes</taxon>
    </lineage>
</organism>
<evidence type="ECO:0000256" key="1">
    <source>
        <dbReference type="ARBA" id="ARBA00004651"/>
    </source>
</evidence>
<evidence type="ECO:0000256" key="2">
    <source>
        <dbReference type="ARBA" id="ARBA00022475"/>
    </source>
</evidence>
<proteinExistence type="predicted"/>